<evidence type="ECO:0000259" key="3">
    <source>
        <dbReference type="PROSITE" id="PS50102"/>
    </source>
</evidence>
<proteinExistence type="predicted"/>
<feature type="region of interest" description="Disordered" evidence="2">
    <location>
        <begin position="502"/>
        <end position="521"/>
    </location>
</feature>
<keyword evidence="6" id="KW-1185">Reference proteome</keyword>
<evidence type="ECO:0000256" key="2">
    <source>
        <dbReference type="SAM" id="MobiDB-lite"/>
    </source>
</evidence>
<protein>
    <recommendedName>
        <fullName evidence="3">RRM domain-containing protein</fullName>
    </recommendedName>
</protein>
<feature type="region of interest" description="Disordered" evidence="2">
    <location>
        <begin position="530"/>
        <end position="578"/>
    </location>
</feature>
<feature type="region of interest" description="Disordered" evidence="2">
    <location>
        <begin position="346"/>
        <end position="365"/>
    </location>
</feature>
<feature type="compositionally biased region" description="Basic and acidic residues" evidence="2">
    <location>
        <begin position="276"/>
        <end position="300"/>
    </location>
</feature>
<feature type="compositionally biased region" description="Polar residues" evidence="2">
    <location>
        <begin position="504"/>
        <end position="515"/>
    </location>
</feature>
<dbReference type="PANTHER" id="PTHR23147">
    <property type="entry name" value="SERINE/ARGININE RICH SPLICING FACTOR"/>
    <property type="match status" value="1"/>
</dbReference>
<name>A0ABR1JN18_9AGAR</name>
<evidence type="ECO:0000256" key="1">
    <source>
        <dbReference type="PROSITE-ProRule" id="PRU00176"/>
    </source>
</evidence>
<dbReference type="InterPro" id="IPR035979">
    <property type="entry name" value="RBD_domain_sf"/>
</dbReference>
<feature type="region of interest" description="Disordered" evidence="2">
    <location>
        <begin position="831"/>
        <end position="853"/>
    </location>
</feature>
<dbReference type="InterPro" id="IPR012677">
    <property type="entry name" value="Nucleotide-bd_a/b_plait_sf"/>
</dbReference>
<evidence type="ECO:0000313" key="6">
    <source>
        <dbReference type="Proteomes" id="UP001498398"/>
    </source>
</evidence>
<comment type="caution">
    <text evidence="4">The sequence shown here is derived from an EMBL/GenBank/DDBJ whole genome shotgun (WGS) entry which is preliminary data.</text>
</comment>
<dbReference type="SMART" id="SM00360">
    <property type="entry name" value="RRM"/>
    <property type="match status" value="1"/>
</dbReference>
<reference evidence="4 6" key="1">
    <citation type="submission" date="2024-01" db="EMBL/GenBank/DDBJ databases">
        <title>A draft genome for the cacao thread blight pathogen Marasmiellus scandens.</title>
        <authorList>
            <person name="Baruah I.K."/>
            <person name="Leung J."/>
            <person name="Bukari Y."/>
            <person name="Amoako-Attah I."/>
            <person name="Meinhardt L.W."/>
            <person name="Bailey B.A."/>
            <person name="Cohen S.P."/>
        </authorList>
    </citation>
    <scope>NUCLEOTIDE SEQUENCE [LARGE SCALE GENOMIC DNA]</scope>
    <source>
        <strain evidence="4 6">GH-19</strain>
    </source>
</reference>
<dbReference type="InterPro" id="IPR000504">
    <property type="entry name" value="RRM_dom"/>
</dbReference>
<dbReference type="EMBL" id="JBANRG010000006">
    <property type="protein sequence ID" value="KAK7465839.1"/>
    <property type="molecule type" value="Genomic_DNA"/>
</dbReference>
<dbReference type="Proteomes" id="UP001498398">
    <property type="component" value="Unassembled WGS sequence"/>
</dbReference>
<evidence type="ECO:0000313" key="4">
    <source>
        <dbReference type="EMBL" id="KAK7463875.1"/>
    </source>
</evidence>
<dbReference type="Gene3D" id="3.30.70.330">
    <property type="match status" value="1"/>
</dbReference>
<organism evidence="4 6">
    <name type="scientific">Marasmiellus scandens</name>
    <dbReference type="NCBI Taxonomy" id="2682957"/>
    <lineage>
        <taxon>Eukaryota</taxon>
        <taxon>Fungi</taxon>
        <taxon>Dikarya</taxon>
        <taxon>Basidiomycota</taxon>
        <taxon>Agaricomycotina</taxon>
        <taxon>Agaricomycetes</taxon>
        <taxon>Agaricomycetidae</taxon>
        <taxon>Agaricales</taxon>
        <taxon>Marasmiineae</taxon>
        <taxon>Omphalotaceae</taxon>
        <taxon>Marasmiellus</taxon>
    </lineage>
</organism>
<dbReference type="EMBL" id="JBANRG010000009">
    <property type="protein sequence ID" value="KAK7463875.1"/>
    <property type="molecule type" value="Genomic_DNA"/>
</dbReference>
<feature type="region of interest" description="Disordered" evidence="2">
    <location>
        <begin position="244"/>
        <end position="300"/>
    </location>
</feature>
<dbReference type="SUPFAM" id="SSF54928">
    <property type="entry name" value="RNA-binding domain, RBD"/>
    <property type="match status" value="1"/>
</dbReference>
<dbReference type="InterPro" id="IPR050907">
    <property type="entry name" value="SRSF"/>
</dbReference>
<evidence type="ECO:0000313" key="5">
    <source>
        <dbReference type="EMBL" id="KAK7465839.1"/>
    </source>
</evidence>
<keyword evidence="1" id="KW-0694">RNA-binding</keyword>
<feature type="domain" description="RRM" evidence="3">
    <location>
        <begin position="395"/>
        <end position="475"/>
    </location>
</feature>
<gene>
    <name evidence="5" type="ORF">VKT23_005810</name>
    <name evidence="4" type="ORF">VKT23_007211</name>
</gene>
<dbReference type="PROSITE" id="PS50102">
    <property type="entry name" value="RRM"/>
    <property type="match status" value="1"/>
</dbReference>
<accession>A0ABR1JN18</accession>
<sequence>MVRSDPSKSFATPKVAYVLSFNARLARLHCFVSSFHIIAKDAPAAANLIHTLNTNPPRPFFGRSLRFEVARAFRSLLISYCVPTEKLFPQNTGMENQVETTVELELPYAMRIWKLRNTRTCILYNDNAAEANKAQNVNCERLLHLEPVKFDSKTLEAICVQFGPLEHFKSYKFSNANTFPHNPPRRPNMDPGCFEIKWLHRDDAVNAFSTLRSMVPHLSVSWLHQHERQTGQGKQIARFPPTILPAPKARKPIPNLTRSSPTSAWLEIDFPPLGDSKPERKAKPNMEPSEPKIENPYRKSTDSSMIYDLSGAALAAGSDVVNPHPPTYSYRDENVDTPQLGMSPVTPKTPTSGFPPTPTSSNGDYKSPTFVKISGDNRFTPSENDVPEKSILDPTTLFVGGLEMFGPGAWDETKLHKFFERFGGLEDIKMIKPTTGRTAFAFVKFDNTNSPTRAIIEENNQVYQGRTLRVQLRDFNPTRGNWKPGRGRGRYFNYGGHVRRQGFNFANGNPQTESEAGTEHDSLLAEQQLKPDEADIQPQVPTSETKEVEDPEPVPDSMSTPTLIEESTAPETSQTNDKNVENFREWYEAEVPPPLNQTPPHVSFAPVELPAGACQMPPPPGYYSGAPWMHPYPPYPVSYGPGYPPVYPASNGAPYTGSDASNSIVSSNTWPGMYGTYIPYPTYPLKQSTTEQASSQASLGQPPVIPQGFIHNEQGGLIAVYGPEVVNQYAQGNQPTQPHITQAPFPPPVGLPGPQAMQNWTQFPPCPPVIPRQAPRSVPPMNLQIPPPNPIGAGLGMGNWIPSNLSHPFLQRPPAMGLPLTNGGHMNRRGRKDHFTPGNKNFRHGQRNGRGFGDQDMGRSIHSGNGEWNKVPGGPDSVQCYV</sequence>
<dbReference type="Pfam" id="PF00076">
    <property type="entry name" value="RRM_1"/>
    <property type="match status" value="1"/>
</dbReference>